<keyword evidence="1" id="KW-0472">Membrane</keyword>
<feature type="transmembrane region" description="Helical" evidence="1">
    <location>
        <begin position="6"/>
        <end position="23"/>
    </location>
</feature>
<proteinExistence type="predicted"/>
<name>A0A6C0H243_9ZZZZ</name>
<dbReference type="AlphaFoldDB" id="A0A6C0H243"/>
<sequence length="346" mass="40467">MFTSKNISYTILAFSVVMVATYFSKRFKQTFENDDEHEMIKKYLLNDSPLYGFNRPKLWIHTKYELNSRKWRDFYSRNTTDLNQPYIHLTIKTIINHCADDFNICLIDDDTFSKLIPSWDVDLTAIAEPMRTHFRELGLAQLVYYYGGMVVPNSFLCIKNLKQLYDDGISGNKPFICENVNRTLDITNKNHKMLYVPDTYFFGAVKNDETVLEWVNELKRRNLSGHFSCEADFKGYSSQWWMNSIETGKANMVGGEWIGIKTTDRTPILLENLMEEEFLDLYGRTYGIYIPADEILIRPKFQWFAVLSGEELLKTKLIVAKYLMASLIDTTDEYKRDTEKRSVAAI</sequence>
<accession>A0A6C0H243</accession>
<evidence type="ECO:0000256" key="1">
    <source>
        <dbReference type="SAM" id="Phobius"/>
    </source>
</evidence>
<keyword evidence="1" id="KW-1133">Transmembrane helix</keyword>
<reference evidence="2" key="1">
    <citation type="journal article" date="2020" name="Nature">
        <title>Giant virus diversity and host interactions through global metagenomics.</title>
        <authorList>
            <person name="Schulz F."/>
            <person name="Roux S."/>
            <person name="Paez-Espino D."/>
            <person name="Jungbluth S."/>
            <person name="Walsh D.A."/>
            <person name="Denef V.J."/>
            <person name="McMahon K.D."/>
            <person name="Konstantinidis K.T."/>
            <person name="Eloe-Fadrosh E.A."/>
            <person name="Kyrpides N.C."/>
            <person name="Woyke T."/>
        </authorList>
    </citation>
    <scope>NUCLEOTIDE SEQUENCE</scope>
    <source>
        <strain evidence="2">GVMAG-M-3300023179-59</strain>
    </source>
</reference>
<keyword evidence="1" id="KW-0812">Transmembrane</keyword>
<protein>
    <submittedName>
        <fullName evidence="2">Uncharacterized protein</fullName>
    </submittedName>
</protein>
<dbReference type="EMBL" id="MN739851">
    <property type="protein sequence ID" value="QHT74519.1"/>
    <property type="molecule type" value="Genomic_DNA"/>
</dbReference>
<organism evidence="2">
    <name type="scientific">viral metagenome</name>
    <dbReference type="NCBI Taxonomy" id="1070528"/>
    <lineage>
        <taxon>unclassified sequences</taxon>
        <taxon>metagenomes</taxon>
        <taxon>organismal metagenomes</taxon>
    </lineage>
</organism>
<evidence type="ECO:0000313" key="2">
    <source>
        <dbReference type="EMBL" id="QHT74519.1"/>
    </source>
</evidence>